<dbReference type="PANTHER" id="PTHR10845:SF192">
    <property type="entry name" value="DOUBLE HIT, ISOFORM B"/>
    <property type="match status" value="1"/>
</dbReference>
<accession>A0AAD5UIL0</accession>
<evidence type="ECO:0000256" key="1">
    <source>
        <dbReference type="SAM" id="MobiDB-lite"/>
    </source>
</evidence>
<organism evidence="3 4">
    <name type="scientific">Boothiomyces macroporosus</name>
    <dbReference type="NCBI Taxonomy" id="261099"/>
    <lineage>
        <taxon>Eukaryota</taxon>
        <taxon>Fungi</taxon>
        <taxon>Fungi incertae sedis</taxon>
        <taxon>Chytridiomycota</taxon>
        <taxon>Chytridiomycota incertae sedis</taxon>
        <taxon>Chytridiomycetes</taxon>
        <taxon>Rhizophydiales</taxon>
        <taxon>Terramycetaceae</taxon>
        <taxon>Boothiomyces</taxon>
    </lineage>
</organism>
<reference evidence="3" key="1">
    <citation type="submission" date="2020-05" db="EMBL/GenBank/DDBJ databases">
        <title>Phylogenomic resolution of chytrid fungi.</title>
        <authorList>
            <person name="Stajich J.E."/>
            <person name="Amses K."/>
            <person name="Simmons R."/>
            <person name="Seto K."/>
            <person name="Myers J."/>
            <person name="Bonds A."/>
            <person name="Quandt C.A."/>
            <person name="Barry K."/>
            <person name="Liu P."/>
            <person name="Grigoriev I."/>
            <person name="Longcore J.E."/>
            <person name="James T.Y."/>
        </authorList>
    </citation>
    <scope>NUCLEOTIDE SEQUENCE</scope>
    <source>
        <strain evidence="3">PLAUS21</strain>
    </source>
</reference>
<sequence length="375" mass="41922">MCGGSKNPDGPAAVAPQKAEANNTKADSKPSELTPTTAVLKRQPTKKFLEAILQSKELSQALESFLQAEFCLENLLFIQRTGNYREEFKKSDLDKPEDRQKLEQLSSAIMNDFMLPTSEREVNIPAKPKRDCLIGIETLKAKGMKMETEEYSQMAGKLFDQCENHVKTVLVQERIGRFQTTPAFQNASQGNPDGPAAVDPASPDNADAKRLLSNGEAALKRQPSTKKFLESILQSKELSQALEAFLQAEFCLENLLFIQKTGEYKEVLDHSDLDSASDREKLEELRSKILSNYMLPASEKEVNIPAKIKRDCLISLEQLKAKGMKMETEEYKVLAGKVFEQCENHIKTVLVQDRIGKFQDTPAFQQAAAQANLSE</sequence>
<dbReference type="PROSITE" id="PS50132">
    <property type="entry name" value="RGS"/>
    <property type="match status" value="2"/>
</dbReference>
<protein>
    <recommendedName>
        <fullName evidence="2">RGS domain-containing protein</fullName>
    </recommendedName>
</protein>
<dbReference type="Gene3D" id="1.10.167.10">
    <property type="entry name" value="Regulator of G-protein Signalling 4, domain 2"/>
    <property type="match status" value="2"/>
</dbReference>
<comment type="caution">
    <text evidence="3">The sequence shown here is derived from an EMBL/GenBank/DDBJ whole genome shotgun (WGS) entry which is preliminary data.</text>
</comment>
<dbReference type="Proteomes" id="UP001210925">
    <property type="component" value="Unassembled WGS sequence"/>
</dbReference>
<feature type="compositionally biased region" description="Polar residues" evidence="1">
    <location>
        <begin position="20"/>
        <end position="37"/>
    </location>
</feature>
<feature type="region of interest" description="Disordered" evidence="1">
    <location>
        <begin position="183"/>
        <end position="205"/>
    </location>
</feature>
<dbReference type="Pfam" id="PF00615">
    <property type="entry name" value="RGS"/>
    <property type="match status" value="2"/>
</dbReference>
<feature type="region of interest" description="Disordered" evidence="1">
    <location>
        <begin position="1"/>
        <end position="37"/>
    </location>
</feature>
<feature type="domain" description="RGS" evidence="2">
    <location>
        <begin position="48"/>
        <end position="188"/>
    </location>
</feature>
<gene>
    <name evidence="3" type="ORF">HK103_002853</name>
</gene>
<feature type="domain" description="RGS" evidence="2">
    <location>
        <begin position="228"/>
        <end position="368"/>
    </location>
</feature>
<evidence type="ECO:0000259" key="2">
    <source>
        <dbReference type="PROSITE" id="PS50132"/>
    </source>
</evidence>
<dbReference type="EMBL" id="JADGKB010000020">
    <property type="protein sequence ID" value="KAJ3259206.1"/>
    <property type="molecule type" value="Genomic_DNA"/>
</dbReference>
<dbReference type="AlphaFoldDB" id="A0AAD5UIL0"/>
<name>A0AAD5UIL0_9FUNG</name>
<dbReference type="SMART" id="SM00315">
    <property type="entry name" value="RGS"/>
    <property type="match status" value="2"/>
</dbReference>
<dbReference type="InterPro" id="IPR044926">
    <property type="entry name" value="RGS_subdomain_2"/>
</dbReference>
<evidence type="ECO:0000313" key="3">
    <source>
        <dbReference type="EMBL" id="KAJ3259206.1"/>
    </source>
</evidence>
<dbReference type="InterPro" id="IPR016137">
    <property type="entry name" value="RGS"/>
</dbReference>
<evidence type="ECO:0000313" key="4">
    <source>
        <dbReference type="Proteomes" id="UP001210925"/>
    </source>
</evidence>
<dbReference type="InterPro" id="IPR036305">
    <property type="entry name" value="RGS_sf"/>
</dbReference>
<keyword evidence="4" id="KW-1185">Reference proteome</keyword>
<dbReference type="SUPFAM" id="SSF48097">
    <property type="entry name" value="Regulator of G-protein signaling, RGS"/>
    <property type="match status" value="2"/>
</dbReference>
<proteinExistence type="predicted"/>
<dbReference type="PANTHER" id="PTHR10845">
    <property type="entry name" value="REGULATOR OF G PROTEIN SIGNALING"/>
    <property type="match status" value="1"/>
</dbReference>